<evidence type="ECO:0000313" key="1">
    <source>
        <dbReference type="EMBL" id="PND46965.1"/>
    </source>
</evidence>
<dbReference type="RefSeq" id="WP_245871540.1">
    <property type="nucleotide sequence ID" value="NZ_CBCSGP010000009.1"/>
</dbReference>
<dbReference type="AlphaFoldDB" id="A0A2N8L9X3"/>
<dbReference type="EMBL" id="LOCM01000033">
    <property type="protein sequence ID" value="PND46965.1"/>
    <property type="molecule type" value="Genomic_DNA"/>
</dbReference>
<dbReference type="InterPro" id="IPR011697">
    <property type="entry name" value="Peptidase_C26"/>
</dbReference>
<organism evidence="1 2">
    <name type="scientific">Streptococcus penaeicida</name>
    <dbReference type="NCBI Taxonomy" id="1765960"/>
    <lineage>
        <taxon>Bacteria</taxon>
        <taxon>Bacillati</taxon>
        <taxon>Bacillota</taxon>
        <taxon>Bacilli</taxon>
        <taxon>Lactobacillales</taxon>
        <taxon>Streptococcaceae</taxon>
        <taxon>Streptococcus</taxon>
    </lineage>
</organism>
<comment type="caution">
    <text evidence="1">The sequence shown here is derived from an EMBL/GenBank/DDBJ whole genome shotgun (WGS) entry which is preliminary data.</text>
</comment>
<accession>A0A2N8L9X3</accession>
<dbReference type="Pfam" id="PF07722">
    <property type="entry name" value="Peptidase_C26"/>
    <property type="match status" value="1"/>
</dbReference>
<name>A0A2N8L9X3_9STRE</name>
<dbReference type="InterPro" id="IPR029062">
    <property type="entry name" value="Class_I_gatase-like"/>
</dbReference>
<proteinExistence type="predicted"/>
<gene>
    <name evidence="1" type="ORF">AT575_09200</name>
</gene>
<sequence length="82" mass="8917">MAKEKVPIIGISASIIVDQGGMFPGYHRSYVNEDYVSAISKNGGIPLVLPVTNNPLILQLRLSMLPMAVQPMLIPKQLLAMI</sequence>
<protein>
    <submittedName>
        <fullName evidence="1">Uncharacterized protein</fullName>
    </submittedName>
</protein>
<evidence type="ECO:0000313" key="2">
    <source>
        <dbReference type="Proteomes" id="UP000235963"/>
    </source>
</evidence>
<dbReference type="GO" id="GO:0016787">
    <property type="term" value="F:hydrolase activity"/>
    <property type="evidence" value="ECO:0007669"/>
    <property type="project" value="InterPro"/>
</dbReference>
<dbReference type="Proteomes" id="UP000235963">
    <property type="component" value="Unassembled WGS sequence"/>
</dbReference>
<keyword evidence="2" id="KW-1185">Reference proteome</keyword>
<dbReference type="Gene3D" id="3.40.50.880">
    <property type="match status" value="1"/>
</dbReference>
<reference evidence="1 2" key="1">
    <citation type="submission" date="2015-12" db="EMBL/GenBank/DDBJ databases">
        <title>Streptococcus penaeicida sp. nov.</title>
        <authorList>
            <person name="Gomez-Gil B."/>
            <person name="Morales-Covarrubias M."/>
        </authorList>
    </citation>
    <scope>NUCLEOTIDE SEQUENCE [LARGE SCALE GENOMIC DNA]</scope>
    <source>
        <strain evidence="1 2">CAIM 1838</strain>
    </source>
</reference>